<reference evidence="3 4" key="1">
    <citation type="submission" date="2019-04" db="EMBL/GenBank/DDBJ databases">
        <title>Fungal friends and foes A comparative genomics study of 23 Aspergillus species from section Flavi.</title>
        <authorList>
            <consortium name="DOE Joint Genome Institute"/>
            <person name="Kjaerbolling I."/>
            <person name="Vesth T.C."/>
            <person name="Frisvad J.C."/>
            <person name="Nybo J.L."/>
            <person name="Theobald S."/>
            <person name="Kildgaard S."/>
            <person name="Petersen T.I."/>
            <person name="Kuo A."/>
            <person name="Sato A."/>
            <person name="Lyhne E.K."/>
            <person name="Kogle M.E."/>
            <person name="Wiebenga A."/>
            <person name="Kun R.S."/>
            <person name="Lubbers R.J."/>
            <person name="Makela M.R."/>
            <person name="Barry K."/>
            <person name="Chovatia M."/>
            <person name="Clum A."/>
            <person name="Daum C."/>
            <person name="Haridas S."/>
            <person name="He G."/>
            <person name="LaButti K."/>
            <person name="Lipzen A."/>
            <person name="Mondo S."/>
            <person name="Pangilinan J."/>
            <person name="Riley R."/>
            <person name="Salamov A."/>
            <person name="Simmons B.A."/>
            <person name="Magnuson J.K."/>
            <person name="Henrissat B."/>
            <person name="Mortensen U.H."/>
            <person name="Larsen T.O."/>
            <person name="De vries R.P."/>
            <person name="Grigoriev I.V."/>
            <person name="Machida M."/>
            <person name="Baker S.E."/>
            <person name="Andersen M.R."/>
        </authorList>
    </citation>
    <scope>NUCLEOTIDE SEQUENCE [LARGE SCALE GENOMIC DNA]</scope>
    <source>
        <strain evidence="3 4">CBS 117618</strain>
    </source>
</reference>
<evidence type="ECO:0000256" key="1">
    <source>
        <dbReference type="SAM" id="MobiDB-lite"/>
    </source>
</evidence>
<keyword evidence="4" id="KW-1185">Reference proteome</keyword>
<dbReference type="VEuPathDB" id="FungiDB:BDV34DRAFT_229546"/>
<evidence type="ECO:0000313" key="4">
    <source>
        <dbReference type="Proteomes" id="UP000326532"/>
    </source>
</evidence>
<evidence type="ECO:0000313" key="3">
    <source>
        <dbReference type="EMBL" id="KAB8201186.1"/>
    </source>
</evidence>
<keyword evidence="2" id="KW-0732">Signal</keyword>
<dbReference type="SUPFAM" id="SSF52309">
    <property type="entry name" value="N-(deoxy)ribosyltransferase-like"/>
    <property type="match status" value="1"/>
</dbReference>
<feature type="chain" id="PRO_5024955144" evidence="2">
    <location>
        <begin position="20"/>
        <end position="597"/>
    </location>
</feature>
<accession>A0A5N6D7F6</accession>
<name>A0A5N6D7F6_ASPPA</name>
<sequence>MLLLEWITTGLAIFGTAVGSPPVADENGLTSFGPLIPLGYECPLGHQHSLSTRGCRQALQVRDAEARRSLEGMPRRRRCPRGYKYATMFKQCRQLAGMDDLDNGPPVRHLDPFTAPRHIILDAIKIFGDGVMDLINGRPCIGVSKLAIPGVHSVIKNIFTTPEGKSAIKQLEQEIADFLDTPGIHQTWEFLSKPLTDIPLIGPAISSVGSAEAWIFNNLVPSFARKKLQSCIDDGLRHPNDDPFFFILGAAVNLSQHPTILDLLLAIPGVAELTGALEAAEEAAKLAEAARDLGTIEEALGAEMAAERAIEFAKAARGTEYEDKAAKAARHAEESANNAQYHVEQHAKGSPPVEGESNVHNVATTLEVPYVPDEGIRIVEDAELRAANEAELDEALENTWSENGEASQIDCKRAPGLKCLQRKLRYKVFDDVPSVQDLVANIQEYGQVEKGNSLFYSSLDGHNGVTLSTEHYKKYILKTTGRQGFAIDRITDKMWSRAQMDKMKTPAMVDRFGRRLSQAFAETAQGDIYFFTRSGLDGTTFPATSVWGGWEYPALTRNPKVKKIIQVDPFKNGDLGHTIWTPDKGPSPNAPKSGNVA</sequence>
<dbReference type="Proteomes" id="UP000326532">
    <property type="component" value="Unassembled WGS sequence"/>
</dbReference>
<gene>
    <name evidence="3" type="ORF">BDV34DRAFT_229546</name>
</gene>
<proteinExistence type="predicted"/>
<evidence type="ECO:0000256" key="2">
    <source>
        <dbReference type="SAM" id="SignalP"/>
    </source>
</evidence>
<protein>
    <submittedName>
        <fullName evidence="3">Uncharacterized protein</fullName>
    </submittedName>
</protein>
<dbReference type="EMBL" id="ML735025">
    <property type="protein sequence ID" value="KAB8201186.1"/>
    <property type="molecule type" value="Genomic_DNA"/>
</dbReference>
<feature type="signal peptide" evidence="2">
    <location>
        <begin position="1"/>
        <end position="19"/>
    </location>
</feature>
<organism evidence="3 4">
    <name type="scientific">Aspergillus parasiticus</name>
    <dbReference type="NCBI Taxonomy" id="5067"/>
    <lineage>
        <taxon>Eukaryota</taxon>
        <taxon>Fungi</taxon>
        <taxon>Dikarya</taxon>
        <taxon>Ascomycota</taxon>
        <taxon>Pezizomycotina</taxon>
        <taxon>Eurotiomycetes</taxon>
        <taxon>Eurotiomycetidae</taxon>
        <taxon>Eurotiales</taxon>
        <taxon>Aspergillaceae</taxon>
        <taxon>Aspergillus</taxon>
        <taxon>Aspergillus subgen. Circumdati</taxon>
    </lineage>
</organism>
<dbReference type="AlphaFoldDB" id="A0A5N6D7F6"/>
<feature type="region of interest" description="Disordered" evidence="1">
    <location>
        <begin position="577"/>
        <end position="597"/>
    </location>
</feature>